<protein>
    <submittedName>
        <fullName evidence="2">Phage/plasmid replication protein, gene II/X family</fullName>
    </submittedName>
</protein>
<reference evidence="2 3" key="1">
    <citation type="submission" date="2016-10" db="EMBL/GenBank/DDBJ databases">
        <authorList>
            <person name="de Groot N.N."/>
        </authorList>
    </citation>
    <scope>NUCLEOTIDE SEQUENCE [LARGE SCALE GENOMIC DNA]</scope>
    <source>
        <strain evidence="2 3">JCM 18415</strain>
    </source>
</reference>
<dbReference type="Pfam" id="PF05144">
    <property type="entry name" value="Phage_CRI"/>
    <property type="match status" value="1"/>
</dbReference>
<dbReference type="InterPro" id="IPR006516">
    <property type="entry name" value="G2P"/>
</dbReference>
<gene>
    <name evidence="2" type="ORF">SAMN05216578_10993</name>
</gene>
<organism evidence="2 3">
    <name type="scientific">Halopseudomonas formosensis</name>
    <dbReference type="NCBI Taxonomy" id="1002526"/>
    <lineage>
        <taxon>Bacteria</taxon>
        <taxon>Pseudomonadati</taxon>
        <taxon>Pseudomonadota</taxon>
        <taxon>Gammaproteobacteria</taxon>
        <taxon>Pseudomonadales</taxon>
        <taxon>Pseudomonadaceae</taxon>
        <taxon>Halopseudomonas</taxon>
    </lineage>
</organism>
<evidence type="ECO:0000259" key="1">
    <source>
        <dbReference type="Pfam" id="PF05144"/>
    </source>
</evidence>
<dbReference type="EMBL" id="FOYD01000009">
    <property type="protein sequence ID" value="SFQ86382.1"/>
    <property type="molecule type" value="Genomic_DNA"/>
</dbReference>
<dbReference type="GO" id="GO:0006260">
    <property type="term" value="P:DNA replication"/>
    <property type="evidence" value="ECO:0007669"/>
    <property type="project" value="InterPro"/>
</dbReference>
<dbReference type="Proteomes" id="UP000242815">
    <property type="component" value="Unassembled WGS sequence"/>
</dbReference>
<evidence type="ECO:0000313" key="3">
    <source>
        <dbReference type="Proteomes" id="UP000242815"/>
    </source>
</evidence>
<dbReference type="STRING" id="1002526.SAMN05216578_10993"/>
<dbReference type="NCBIfam" id="TIGR01629">
    <property type="entry name" value="rep_II_X"/>
    <property type="match status" value="1"/>
</dbReference>
<dbReference type="RefSeq" id="WP_090539985.1">
    <property type="nucleotide sequence ID" value="NZ_FOYD01000009.1"/>
</dbReference>
<proteinExistence type="predicted"/>
<dbReference type="InterPro" id="IPR022686">
    <property type="entry name" value="G2P_N"/>
</dbReference>
<accession>A0A1I6BZL9</accession>
<feature type="domain" description="Replication-associated protein G2P N-terminal" evidence="1">
    <location>
        <begin position="3"/>
        <end position="224"/>
    </location>
</feature>
<evidence type="ECO:0000313" key="2">
    <source>
        <dbReference type="EMBL" id="SFQ86382.1"/>
    </source>
</evidence>
<dbReference type="OrthoDB" id="8479364at2"/>
<dbReference type="AlphaFoldDB" id="A0A1I6BZL9"/>
<sequence>MLIDWVTCRVPIQFLTDQAREKALTLGDRIQRYCPLTGDVRYESIAWDSIASDSHQINIRASGHDFWIMGSPARVMGDGCSVFGTGASSRLDLAGCIDAMRLFAMQGTGIELPADLSLWTVSRVDVTENLLLGSLSEVRDALRILRDCEGGRYRVSQQAGDTVYWSQKSKLRKGKAYAKGPHLSYQMSRTGYTGRQYTRDEIDQANRLLRLELTLGREFWNRNDWKACTAETLRMQWHDYFDRMIGGAEVTTDNDLKQRIFAAAEVSTQREFDNAMTNWRERRVKALAAGKPIPDKPRARNAQNAARAAYGAWLLIQAEGWERARESFTKTVWYRHLSILRAAGLGDADISAGKVVPFRRKVMEARAVCSWHELKIA</sequence>
<name>A0A1I6BZL9_9GAMM</name>